<organism evidence="3 4">
    <name type="scientific">Bartonella acomydis</name>
    <dbReference type="NCBI Taxonomy" id="686234"/>
    <lineage>
        <taxon>Bacteria</taxon>
        <taxon>Pseudomonadati</taxon>
        <taxon>Pseudomonadota</taxon>
        <taxon>Alphaproteobacteria</taxon>
        <taxon>Hyphomicrobiales</taxon>
        <taxon>Bartonellaceae</taxon>
        <taxon>Bartonella</taxon>
    </lineage>
</organism>
<evidence type="ECO:0000313" key="3">
    <source>
        <dbReference type="EMBL" id="GAA5099918.1"/>
    </source>
</evidence>
<dbReference type="RefSeq" id="WP_345097011.1">
    <property type="nucleotide sequence ID" value="NZ_BAABIY010000039.1"/>
</dbReference>
<sequence>MTKMFKNYILNIFIVMVFFLSQVVNANANNLRNSPQKEEIIDCIVDRNKAVNIVSFHIPNLNLGTENNALAKGKIEKVLEPVTIGTFGIGMAVGYASSAVSMLLGWLISKIVIIIKSSH</sequence>
<feature type="signal peptide" evidence="2">
    <location>
        <begin position="1"/>
        <end position="26"/>
    </location>
</feature>
<evidence type="ECO:0000256" key="2">
    <source>
        <dbReference type="SAM" id="SignalP"/>
    </source>
</evidence>
<feature type="chain" id="PRO_5046494967" evidence="2">
    <location>
        <begin position="27"/>
        <end position="119"/>
    </location>
</feature>
<dbReference type="Proteomes" id="UP001501525">
    <property type="component" value="Unassembled WGS sequence"/>
</dbReference>
<keyword evidence="1" id="KW-0812">Transmembrane</keyword>
<protein>
    <submittedName>
        <fullName evidence="3">Uncharacterized protein</fullName>
    </submittedName>
</protein>
<keyword evidence="4" id="KW-1185">Reference proteome</keyword>
<keyword evidence="2" id="KW-0732">Signal</keyword>
<evidence type="ECO:0000256" key="1">
    <source>
        <dbReference type="SAM" id="Phobius"/>
    </source>
</evidence>
<feature type="transmembrane region" description="Helical" evidence="1">
    <location>
        <begin position="87"/>
        <end position="108"/>
    </location>
</feature>
<dbReference type="EMBL" id="BAABIY010000039">
    <property type="protein sequence ID" value="GAA5099918.1"/>
    <property type="molecule type" value="Genomic_DNA"/>
</dbReference>
<keyword evidence="1" id="KW-0472">Membrane</keyword>
<reference evidence="4" key="1">
    <citation type="journal article" date="2019" name="Int. J. Syst. Evol. Microbiol.">
        <title>The Global Catalogue of Microorganisms (GCM) 10K type strain sequencing project: providing services to taxonomists for standard genome sequencing and annotation.</title>
        <authorList>
            <consortium name="The Broad Institute Genomics Platform"/>
            <consortium name="The Broad Institute Genome Sequencing Center for Infectious Disease"/>
            <person name="Wu L."/>
            <person name="Ma J."/>
        </authorList>
    </citation>
    <scope>NUCLEOTIDE SEQUENCE [LARGE SCALE GENOMIC DNA]</scope>
    <source>
        <strain evidence="4">JCM 17706</strain>
    </source>
</reference>
<evidence type="ECO:0000313" key="4">
    <source>
        <dbReference type="Proteomes" id="UP001501525"/>
    </source>
</evidence>
<keyword evidence="1" id="KW-1133">Transmembrane helix</keyword>
<proteinExistence type="predicted"/>
<name>A0ABP9MSN1_9HYPH</name>
<gene>
    <name evidence="3" type="ORF">GCM10023260_11270</name>
</gene>
<accession>A0ABP9MSN1</accession>
<comment type="caution">
    <text evidence="3">The sequence shown here is derived from an EMBL/GenBank/DDBJ whole genome shotgun (WGS) entry which is preliminary data.</text>
</comment>